<keyword evidence="2 6" id="KW-0645">Protease</keyword>
<comment type="caution">
    <text evidence="6">The sequence shown here is derived from an EMBL/GenBank/DDBJ whole genome shotgun (WGS) entry which is preliminary data.</text>
</comment>
<gene>
    <name evidence="6" type="ORF">DES53_11447</name>
</gene>
<dbReference type="Pfam" id="PF13180">
    <property type="entry name" value="PDZ_2"/>
    <property type="match status" value="1"/>
</dbReference>
<dbReference type="Gene3D" id="2.30.42.10">
    <property type="match status" value="1"/>
</dbReference>
<dbReference type="Pfam" id="PF13365">
    <property type="entry name" value="Trypsin_2"/>
    <property type="match status" value="1"/>
</dbReference>
<dbReference type="SUPFAM" id="SSF50156">
    <property type="entry name" value="PDZ domain-like"/>
    <property type="match status" value="1"/>
</dbReference>
<dbReference type="Proteomes" id="UP000253426">
    <property type="component" value="Unassembled WGS sequence"/>
</dbReference>
<evidence type="ECO:0000313" key="7">
    <source>
        <dbReference type="Proteomes" id="UP000253426"/>
    </source>
</evidence>
<dbReference type="PANTHER" id="PTHR22939">
    <property type="entry name" value="SERINE PROTEASE FAMILY S1C HTRA-RELATED"/>
    <property type="match status" value="1"/>
</dbReference>
<evidence type="ECO:0000256" key="3">
    <source>
        <dbReference type="ARBA" id="ARBA00022801"/>
    </source>
</evidence>
<evidence type="ECO:0000259" key="5">
    <source>
        <dbReference type="PROSITE" id="PS50106"/>
    </source>
</evidence>
<dbReference type="PROSITE" id="PS50106">
    <property type="entry name" value="PDZ"/>
    <property type="match status" value="1"/>
</dbReference>
<comment type="similarity">
    <text evidence="1">Belongs to the peptidase S1C family.</text>
</comment>
<accession>A0A366H5H5</accession>
<dbReference type="InterPro" id="IPR009003">
    <property type="entry name" value="Peptidase_S1_PA"/>
</dbReference>
<sequence>MPLKLHLCLLLTCLTVNSSAVLAKEIKLEDLLNVQRQVQAQFDRARQAVVTVQCGGGTGSGVIVSPSGLILTAAHVTDGGKKKANIVLHDGRTVEATSLGVDTATDAGMLQLPPPAKAWPYAALARDVRELKIGQWCFAIGNPGGWDAARGPVLRIGKLVKISANTLQSDCVLMGGDSGGGLFNLNGEVIGIHSRIWTGRDQNLHVSMAPFLRSWDMMKKGESVTLWEQGNGGWMGIYTEGTDAGLTVRKVAPDSPGAKAGLKEGDIILSVNNKKMAARPEFREAIRARRTGELVTLKVKSGTVERLIEVKLGKQPQE</sequence>
<evidence type="ECO:0000256" key="2">
    <source>
        <dbReference type="ARBA" id="ARBA00022670"/>
    </source>
</evidence>
<dbReference type="GO" id="GO:0004252">
    <property type="term" value="F:serine-type endopeptidase activity"/>
    <property type="evidence" value="ECO:0007669"/>
    <property type="project" value="InterPro"/>
</dbReference>
<dbReference type="RefSeq" id="WP_113961537.1">
    <property type="nucleotide sequence ID" value="NZ_QNRR01000014.1"/>
</dbReference>
<organism evidence="6 7">
    <name type="scientific">Roseimicrobium gellanilyticum</name>
    <dbReference type="NCBI Taxonomy" id="748857"/>
    <lineage>
        <taxon>Bacteria</taxon>
        <taxon>Pseudomonadati</taxon>
        <taxon>Verrucomicrobiota</taxon>
        <taxon>Verrucomicrobiia</taxon>
        <taxon>Verrucomicrobiales</taxon>
        <taxon>Verrucomicrobiaceae</taxon>
        <taxon>Roseimicrobium</taxon>
    </lineage>
</organism>
<dbReference type="AlphaFoldDB" id="A0A366H5H5"/>
<keyword evidence="3" id="KW-0378">Hydrolase</keyword>
<reference evidence="6 7" key="1">
    <citation type="submission" date="2018-06" db="EMBL/GenBank/DDBJ databases">
        <title>Genomic Encyclopedia of Type Strains, Phase IV (KMG-IV): sequencing the most valuable type-strain genomes for metagenomic binning, comparative biology and taxonomic classification.</title>
        <authorList>
            <person name="Goeker M."/>
        </authorList>
    </citation>
    <scope>NUCLEOTIDE SEQUENCE [LARGE SCALE GENOMIC DNA]</scope>
    <source>
        <strain evidence="6 7">DSM 25532</strain>
    </source>
</reference>
<dbReference type="InterPro" id="IPR043504">
    <property type="entry name" value="Peptidase_S1_PA_chymotrypsin"/>
</dbReference>
<dbReference type="InterPro" id="IPR001940">
    <property type="entry name" value="Peptidase_S1C"/>
</dbReference>
<dbReference type="InterPro" id="IPR036034">
    <property type="entry name" value="PDZ_sf"/>
</dbReference>
<name>A0A366H5H5_9BACT</name>
<proteinExistence type="inferred from homology"/>
<feature type="chain" id="PRO_5016735751" evidence="4">
    <location>
        <begin position="24"/>
        <end position="318"/>
    </location>
</feature>
<dbReference type="InterPro" id="IPR001478">
    <property type="entry name" value="PDZ"/>
</dbReference>
<dbReference type="OrthoDB" id="191045at2"/>
<evidence type="ECO:0000313" key="6">
    <source>
        <dbReference type="EMBL" id="RBP37309.1"/>
    </source>
</evidence>
<evidence type="ECO:0000256" key="1">
    <source>
        <dbReference type="ARBA" id="ARBA00010541"/>
    </source>
</evidence>
<dbReference type="PANTHER" id="PTHR22939:SF129">
    <property type="entry name" value="SERINE PROTEASE HTRA2, MITOCHONDRIAL"/>
    <property type="match status" value="1"/>
</dbReference>
<dbReference type="EMBL" id="QNRR01000014">
    <property type="protein sequence ID" value="RBP37309.1"/>
    <property type="molecule type" value="Genomic_DNA"/>
</dbReference>
<keyword evidence="4" id="KW-0732">Signal</keyword>
<dbReference type="GO" id="GO:0006508">
    <property type="term" value="P:proteolysis"/>
    <property type="evidence" value="ECO:0007669"/>
    <property type="project" value="UniProtKB-KW"/>
</dbReference>
<feature type="signal peptide" evidence="4">
    <location>
        <begin position="1"/>
        <end position="23"/>
    </location>
</feature>
<evidence type="ECO:0000256" key="4">
    <source>
        <dbReference type="SAM" id="SignalP"/>
    </source>
</evidence>
<dbReference type="SUPFAM" id="SSF50494">
    <property type="entry name" value="Trypsin-like serine proteases"/>
    <property type="match status" value="1"/>
</dbReference>
<feature type="domain" description="PDZ" evidence="5">
    <location>
        <begin position="223"/>
        <end position="303"/>
    </location>
</feature>
<protein>
    <submittedName>
        <fullName evidence="6">Serine protease Do</fullName>
    </submittedName>
</protein>
<dbReference type="PRINTS" id="PR00834">
    <property type="entry name" value="PROTEASES2C"/>
</dbReference>
<dbReference type="SMART" id="SM00228">
    <property type="entry name" value="PDZ"/>
    <property type="match status" value="1"/>
</dbReference>
<dbReference type="Gene3D" id="2.40.10.10">
    <property type="entry name" value="Trypsin-like serine proteases"/>
    <property type="match status" value="2"/>
</dbReference>
<keyword evidence="7" id="KW-1185">Reference proteome</keyword>